<name>A0A4Y7SSG3_COPMI</name>
<reference evidence="1 2" key="1">
    <citation type="journal article" date="2019" name="Nat. Ecol. Evol.">
        <title>Megaphylogeny resolves global patterns of mushroom evolution.</title>
        <authorList>
            <person name="Varga T."/>
            <person name="Krizsan K."/>
            <person name="Foldi C."/>
            <person name="Dima B."/>
            <person name="Sanchez-Garcia M."/>
            <person name="Sanchez-Ramirez S."/>
            <person name="Szollosi G.J."/>
            <person name="Szarkandi J.G."/>
            <person name="Papp V."/>
            <person name="Albert L."/>
            <person name="Andreopoulos W."/>
            <person name="Angelini C."/>
            <person name="Antonin V."/>
            <person name="Barry K.W."/>
            <person name="Bougher N.L."/>
            <person name="Buchanan P."/>
            <person name="Buyck B."/>
            <person name="Bense V."/>
            <person name="Catcheside P."/>
            <person name="Chovatia M."/>
            <person name="Cooper J."/>
            <person name="Damon W."/>
            <person name="Desjardin D."/>
            <person name="Finy P."/>
            <person name="Geml J."/>
            <person name="Haridas S."/>
            <person name="Hughes K."/>
            <person name="Justo A."/>
            <person name="Karasinski D."/>
            <person name="Kautmanova I."/>
            <person name="Kiss B."/>
            <person name="Kocsube S."/>
            <person name="Kotiranta H."/>
            <person name="LaButti K.M."/>
            <person name="Lechner B.E."/>
            <person name="Liimatainen K."/>
            <person name="Lipzen A."/>
            <person name="Lukacs Z."/>
            <person name="Mihaltcheva S."/>
            <person name="Morgado L.N."/>
            <person name="Niskanen T."/>
            <person name="Noordeloos M.E."/>
            <person name="Ohm R.A."/>
            <person name="Ortiz-Santana B."/>
            <person name="Ovrebo C."/>
            <person name="Racz N."/>
            <person name="Riley R."/>
            <person name="Savchenko A."/>
            <person name="Shiryaev A."/>
            <person name="Soop K."/>
            <person name="Spirin V."/>
            <person name="Szebenyi C."/>
            <person name="Tomsovsky M."/>
            <person name="Tulloss R.E."/>
            <person name="Uehling J."/>
            <person name="Grigoriev I.V."/>
            <person name="Vagvolgyi C."/>
            <person name="Papp T."/>
            <person name="Martin F.M."/>
            <person name="Miettinen O."/>
            <person name="Hibbett D.S."/>
            <person name="Nagy L.G."/>
        </authorList>
    </citation>
    <scope>NUCLEOTIDE SEQUENCE [LARGE SCALE GENOMIC DNA]</scope>
    <source>
        <strain evidence="1 2">FP101781</strain>
    </source>
</reference>
<accession>A0A4Y7SSG3</accession>
<proteinExistence type="predicted"/>
<dbReference type="AlphaFoldDB" id="A0A4Y7SSG3"/>
<gene>
    <name evidence="1" type="ORF">FA13DRAFT_1287269</name>
</gene>
<sequence length="131" mass="15017">MLFFANTLFRICGVPTRYTVLRPTLVKVHPTVCSISWCLEIPGSIGKLNQGLELASSAVMQSLILVADFLLVVRCYVMFSDKIWVWTLAAFPLRFVCGQYNCGDRGNYKRPQLLRWMRDVLQLPLPPRRLP</sequence>
<dbReference type="EMBL" id="QPFP01000063">
    <property type="protein sequence ID" value="TEB24797.1"/>
    <property type="molecule type" value="Genomic_DNA"/>
</dbReference>
<dbReference type="Proteomes" id="UP000298030">
    <property type="component" value="Unassembled WGS sequence"/>
</dbReference>
<protein>
    <submittedName>
        <fullName evidence="1">Uncharacterized protein</fullName>
    </submittedName>
</protein>
<evidence type="ECO:0000313" key="1">
    <source>
        <dbReference type="EMBL" id="TEB24797.1"/>
    </source>
</evidence>
<organism evidence="1 2">
    <name type="scientific">Coprinellus micaceus</name>
    <name type="common">Glistening ink-cap mushroom</name>
    <name type="synonym">Coprinus micaceus</name>
    <dbReference type="NCBI Taxonomy" id="71717"/>
    <lineage>
        <taxon>Eukaryota</taxon>
        <taxon>Fungi</taxon>
        <taxon>Dikarya</taxon>
        <taxon>Basidiomycota</taxon>
        <taxon>Agaricomycotina</taxon>
        <taxon>Agaricomycetes</taxon>
        <taxon>Agaricomycetidae</taxon>
        <taxon>Agaricales</taxon>
        <taxon>Agaricineae</taxon>
        <taxon>Psathyrellaceae</taxon>
        <taxon>Coprinellus</taxon>
    </lineage>
</organism>
<comment type="caution">
    <text evidence="1">The sequence shown here is derived from an EMBL/GenBank/DDBJ whole genome shotgun (WGS) entry which is preliminary data.</text>
</comment>
<evidence type="ECO:0000313" key="2">
    <source>
        <dbReference type="Proteomes" id="UP000298030"/>
    </source>
</evidence>
<keyword evidence="2" id="KW-1185">Reference proteome</keyword>